<name>A0A822YNT7_NELNU</name>
<evidence type="ECO:0000313" key="1">
    <source>
        <dbReference type="EMBL" id="DAD34212.1"/>
    </source>
</evidence>
<protein>
    <submittedName>
        <fullName evidence="1">Uncharacterized protein</fullName>
    </submittedName>
</protein>
<dbReference type="AlphaFoldDB" id="A0A822YNT7"/>
<comment type="caution">
    <text evidence="1">The sequence shown here is derived from an EMBL/GenBank/DDBJ whole genome shotgun (WGS) entry which is preliminary data.</text>
</comment>
<sequence length="39" mass="4444">MIPTSLGFLPQSERCLSLQQSTFRFNSSFNWFLSIASDS</sequence>
<dbReference type="Proteomes" id="UP000607653">
    <property type="component" value="Unassembled WGS sequence"/>
</dbReference>
<keyword evidence="2" id="KW-1185">Reference proteome</keyword>
<proteinExistence type="predicted"/>
<gene>
    <name evidence="1" type="ORF">HUJ06_004852</name>
</gene>
<organism evidence="1 2">
    <name type="scientific">Nelumbo nucifera</name>
    <name type="common">Sacred lotus</name>
    <dbReference type="NCBI Taxonomy" id="4432"/>
    <lineage>
        <taxon>Eukaryota</taxon>
        <taxon>Viridiplantae</taxon>
        <taxon>Streptophyta</taxon>
        <taxon>Embryophyta</taxon>
        <taxon>Tracheophyta</taxon>
        <taxon>Spermatophyta</taxon>
        <taxon>Magnoliopsida</taxon>
        <taxon>Proteales</taxon>
        <taxon>Nelumbonaceae</taxon>
        <taxon>Nelumbo</taxon>
    </lineage>
</organism>
<accession>A0A822YNT7</accession>
<dbReference type="EMBL" id="DUZY01000004">
    <property type="protein sequence ID" value="DAD34212.1"/>
    <property type="molecule type" value="Genomic_DNA"/>
</dbReference>
<reference evidence="1 2" key="1">
    <citation type="journal article" date="2020" name="Mol. Biol. Evol.">
        <title>Distinct Expression and Methylation Patterns for Genes with Different Fates following a Single Whole-Genome Duplication in Flowering Plants.</title>
        <authorList>
            <person name="Shi T."/>
            <person name="Rahmani R.S."/>
            <person name="Gugger P.F."/>
            <person name="Wang M."/>
            <person name="Li H."/>
            <person name="Zhang Y."/>
            <person name="Li Z."/>
            <person name="Wang Q."/>
            <person name="Van de Peer Y."/>
            <person name="Marchal K."/>
            <person name="Chen J."/>
        </authorList>
    </citation>
    <scope>NUCLEOTIDE SEQUENCE [LARGE SCALE GENOMIC DNA]</scope>
    <source>
        <tissue evidence="1">Leaf</tissue>
    </source>
</reference>
<evidence type="ECO:0000313" key="2">
    <source>
        <dbReference type="Proteomes" id="UP000607653"/>
    </source>
</evidence>